<proteinExistence type="predicted"/>
<dbReference type="RefSeq" id="WP_349967453.1">
    <property type="nucleotide sequence ID" value="NZ_CP157942.1"/>
</dbReference>
<reference evidence="1" key="1">
    <citation type="submission" date="2024-06" db="EMBL/GenBank/DDBJ databases">
        <authorList>
            <person name="Dussert Y."/>
            <person name="Peccoud J."/>
            <person name="Pigeault R."/>
        </authorList>
    </citation>
    <scope>NUCLEOTIDE SEQUENCE</scope>
    <source>
        <strain evidence="1">WArc</strain>
    </source>
</reference>
<evidence type="ECO:0000313" key="1">
    <source>
        <dbReference type="EMBL" id="XBS66968.1"/>
    </source>
</evidence>
<dbReference type="EMBL" id="CP157942">
    <property type="protein sequence ID" value="XBS66968.1"/>
    <property type="molecule type" value="Genomic_DNA"/>
</dbReference>
<gene>
    <name evidence="1" type="ORF">ABLO99_07375</name>
</gene>
<sequence>MLNQEKQPKIKAETIYEENGKKEIKKKKQCFSDVKDYSMSQNITQKLTDLEVKKNFNTSTKIICH</sequence>
<dbReference type="AlphaFoldDB" id="A0AAU7Q1J8"/>
<name>A0AAU7Q1J8_9RICK</name>
<accession>A0AAU7Q1J8</accession>
<protein>
    <submittedName>
        <fullName evidence="1">Uncharacterized protein</fullName>
    </submittedName>
</protein>
<organism evidence="1">
    <name type="scientific">Wolbachia endosymbiont of Armadillidium arcangelii</name>
    <dbReference type="NCBI Taxonomy" id="3158571"/>
    <lineage>
        <taxon>Bacteria</taxon>
        <taxon>Pseudomonadati</taxon>
        <taxon>Pseudomonadota</taxon>
        <taxon>Alphaproteobacteria</taxon>
        <taxon>Rickettsiales</taxon>
        <taxon>Anaplasmataceae</taxon>
        <taxon>Wolbachieae</taxon>
        <taxon>Wolbachia</taxon>
    </lineage>
</organism>